<dbReference type="GO" id="GO:0004519">
    <property type="term" value="F:endonuclease activity"/>
    <property type="evidence" value="ECO:0007669"/>
    <property type="project" value="UniProtKB-KW"/>
</dbReference>
<dbReference type="GO" id="GO:0009307">
    <property type="term" value="P:DNA restriction-modification system"/>
    <property type="evidence" value="ECO:0007669"/>
    <property type="project" value="InterPro"/>
</dbReference>
<name>A0A643JRY1_9ACTN</name>
<dbReference type="InterPro" id="IPR011335">
    <property type="entry name" value="Restrct_endonuc-II-like"/>
</dbReference>
<dbReference type="SUPFAM" id="SSF52980">
    <property type="entry name" value="Restriction endonuclease-like"/>
    <property type="match status" value="1"/>
</dbReference>
<protein>
    <submittedName>
        <fullName evidence="4">Restriction endonuclease</fullName>
    </submittedName>
</protein>
<feature type="region of interest" description="Disordered" evidence="1">
    <location>
        <begin position="1"/>
        <end position="21"/>
    </location>
</feature>
<feature type="transmembrane region" description="Helical" evidence="2">
    <location>
        <begin position="200"/>
        <end position="219"/>
    </location>
</feature>
<organism evidence="4 5">
    <name type="scientific">Streptomyces luteolifulvus</name>
    <dbReference type="NCBI Taxonomy" id="2615112"/>
    <lineage>
        <taxon>Bacteria</taxon>
        <taxon>Bacillati</taxon>
        <taxon>Actinomycetota</taxon>
        <taxon>Actinomycetes</taxon>
        <taxon>Kitasatosporales</taxon>
        <taxon>Streptomycetaceae</taxon>
        <taxon>Streptomyces</taxon>
    </lineage>
</organism>
<accession>A0A643JRY1</accession>
<evidence type="ECO:0000313" key="4">
    <source>
        <dbReference type="EMBL" id="KAB1140163.1"/>
    </source>
</evidence>
<feature type="compositionally biased region" description="Polar residues" evidence="1">
    <location>
        <begin position="1"/>
        <end position="11"/>
    </location>
</feature>
<feature type="domain" description="Restriction endonuclease type IV Mrr" evidence="3">
    <location>
        <begin position="25"/>
        <end position="118"/>
    </location>
</feature>
<keyword evidence="4" id="KW-0540">Nuclease</keyword>
<evidence type="ECO:0000256" key="2">
    <source>
        <dbReference type="SAM" id="Phobius"/>
    </source>
</evidence>
<proteinExistence type="predicted"/>
<feature type="region of interest" description="Disordered" evidence="1">
    <location>
        <begin position="230"/>
        <end position="257"/>
    </location>
</feature>
<feature type="region of interest" description="Disordered" evidence="1">
    <location>
        <begin position="131"/>
        <end position="156"/>
    </location>
</feature>
<dbReference type="EMBL" id="VZRB01000045">
    <property type="protein sequence ID" value="KAB1140163.1"/>
    <property type="molecule type" value="Genomic_DNA"/>
</dbReference>
<feature type="region of interest" description="Disordered" evidence="1">
    <location>
        <begin position="296"/>
        <end position="316"/>
    </location>
</feature>
<feature type="compositionally biased region" description="Low complexity" evidence="1">
    <location>
        <begin position="131"/>
        <end position="141"/>
    </location>
</feature>
<keyword evidence="4" id="KW-0255">Endonuclease</keyword>
<keyword evidence="5" id="KW-1185">Reference proteome</keyword>
<evidence type="ECO:0000256" key="1">
    <source>
        <dbReference type="SAM" id="MobiDB-lite"/>
    </source>
</evidence>
<keyword evidence="2" id="KW-0812">Transmembrane</keyword>
<comment type="caution">
    <text evidence="4">The sequence shown here is derived from an EMBL/GenBank/DDBJ whole genome shotgun (WGS) entry which is preliminary data.</text>
</comment>
<dbReference type="GO" id="GO:0003677">
    <property type="term" value="F:DNA binding"/>
    <property type="evidence" value="ECO:0007669"/>
    <property type="project" value="InterPro"/>
</dbReference>
<dbReference type="AlphaFoldDB" id="A0A643JRY1"/>
<keyword evidence="2" id="KW-0472">Membrane</keyword>
<dbReference type="InterPro" id="IPR007560">
    <property type="entry name" value="Restrct_endonuc_IV_Mrr"/>
</dbReference>
<sequence>MRGNMSGTSRGAQPPGPMQPMQISSWQQAELNAARWMRHWGYADATARPGGPDSGVDVRAAGALGQVKYQAAQVGRPELQRFVGARPRGSNAQLIFFTGSDYAPTAVAYAEEWSIALFKYGLDGMMTPVNAPARRISRPSPSTSPSPSPSPSAAAAASDASGESFWKRNWRVVAGVSLLLAPFGSIGDEKTYTGPLALDVLKFIGILLACWLVGTFLLATRFGFRTGPIGSGSAARADRGRTRPAAPAPTPASDSPDALVSEAARLLRSGRRQHQVDAVLRERGVTFMARGRILNEAKSLNKRTRDARPHGRAPRR</sequence>
<keyword evidence="4" id="KW-0378">Hydrolase</keyword>
<reference evidence="4 5" key="1">
    <citation type="submission" date="2019-09" db="EMBL/GenBank/DDBJ databases">
        <title>Screening of Novel Bioactive Compounds from Soil-Associated.</title>
        <authorList>
            <person name="Zhao S."/>
        </authorList>
    </citation>
    <scope>NUCLEOTIDE SEQUENCE [LARGE SCALE GENOMIC DNA]</scope>
    <source>
        <strain evidence="4 5">HIT-DPA4</strain>
    </source>
</reference>
<dbReference type="Pfam" id="PF04471">
    <property type="entry name" value="Mrr_cat"/>
    <property type="match status" value="1"/>
</dbReference>
<keyword evidence="2" id="KW-1133">Transmembrane helix</keyword>
<feature type="transmembrane region" description="Helical" evidence="2">
    <location>
        <begin position="170"/>
        <end position="188"/>
    </location>
</feature>
<gene>
    <name evidence="4" type="ORF">F7R91_37145</name>
</gene>
<evidence type="ECO:0000313" key="5">
    <source>
        <dbReference type="Proteomes" id="UP000442707"/>
    </source>
</evidence>
<dbReference type="Proteomes" id="UP000442707">
    <property type="component" value="Unassembled WGS sequence"/>
</dbReference>
<evidence type="ECO:0000259" key="3">
    <source>
        <dbReference type="Pfam" id="PF04471"/>
    </source>
</evidence>